<comment type="caution">
    <text evidence="12">Lacks conserved residue(s) required for the propagation of feature annotation.</text>
</comment>
<keyword evidence="5 12" id="KW-0808">Transferase</keyword>
<feature type="binding site" evidence="12">
    <location>
        <position position="326"/>
    </location>
    <ligand>
        <name>UDP-N-acetyl-alpha-D-glucosamine</name>
        <dbReference type="ChEBI" id="CHEBI:57705"/>
    </ligand>
</feature>
<evidence type="ECO:0000256" key="5">
    <source>
        <dbReference type="ARBA" id="ARBA00022679"/>
    </source>
</evidence>
<feature type="modified residue" description="2-(S-cysteinyl)pyruvic acid O-phosphothioketal" evidence="12">
    <location>
        <position position="116"/>
    </location>
</feature>
<feature type="binding site" evidence="12">
    <location>
        <position position="304"/>
    </location>
    <ligand>
        <name>UDP-N-acetyl-alpha-D-glucosamine</name>
        <dbReference type="ChEBI" id="CHEBI:57705"/>
    </ligand>
</feature>
<comment type="function">
    <text evidence="12">Cell wall formation. Adds enolpyruvyl to UDP-N-acetylglucosamine.</text>
</comment>
<feature type="binding site" evidence="12">
    <location>
        <position position="92"/>
    </location>
    <ligand>
        <name>UDP-N-acetyl-alpha-D-glucosamine</name>
        <dbReference type="ChEBI" id="CHEBI:57705"/>
    </ligand>
</feature>
<evidence type="ECO:0000313" key="14">
    <source>
        <dbReference type="EMBL" id="WNM59586.1"/>
    </source>
</evidence>
<dbReference type="InterPro" id="IPR001986">
    <property type="entry name" value="Enolpyruvate_Tfrase_dom"/>
</dbReference>
<dbReference type="Gene3D" id="3.65.10.10">
    <property type="entry name" value="Enolpyruvate transferase domain"/>
    <property type="match status" value="2"/>
</dbReference>
<evidence type="ECO:0000256" key="6">
    <source>
        <dbReference type="ARBA" id="ARBA00022960"/>
    </source>
</evidence>
<keyword evidence="15" id="KW-1185">Reference proteome</keyword>
<keyword evidence="6 12" id="KW-0133">Cell shape</keyword>
<evidence type="ECO:0000256" key="2">
    <source>
        <dbReference type="ARBA" id="ARBA00004752"/>
    </source>
</evidence>
<keyword evidence="3 12" id="KW-0963">Cytoplasm</keyword>
<evidence type="ECO:0000259" key="13">
    <source>
        <dbReference type="Pfam" id="PF00275"/>
    </source>
</evidence>
<organism evidence="14 15">
    <name type="scientific">Candidatus Nitrospira allomarina</name>
    <dbReference type="NCBI Taxonomy" id="3020900"/>
    <lineage>
        <taxon>Bacteria</taxon>
        <taxon>Pseudomonadati</taxon>
        <taxon>Nitrospirota</taxon>
        <taxon>Nitrospiria</taxon>
        <taxon>Nitrospirales</taxon>
        <taxon>Nitrospiraceae</taxon>
        <taxon>Nitrospira</taxon>
    </lineage>
</organism>
<comment type="pathway">
    <text evidence="2 12">Cell wall biogenesis; peptidoglycan biosynthesis.</text>
</comment>
<dbReference type="AlphaFoldDB" id="A0AA96GDG6"/>
<dbReference type="GO" id="GO:0008760">
    <property type="term" value="F:UDP-N-acetylglucosamine 1-carboxyvinyltransferase activity"/>
    <property type="evidence" value="ECO:0007669"/>
    <property type="project" value="UniProtKB-UniRule"/>
</dbReference>
<dbReference type="NCBIfam" id="NF006873">
    <property type="entry name" value="PRK09369.1"/>
    <property type="match status" value="1"/>
</dbReference>
<dbReference type="SUPFAM" id="SSF55205">
    <property type="entry name" value="EPT/RTPC-like"/>
    <property type="match status" value="1"/>
</dbReference>
<dbReference type="FunFam" id="3.65.10.10:FF:000001">
    <property type="entry name" value="UDP-N-acetylglucosamine 1-carboxyvinyltransferase"/>
    <property type="match status" value="1"/>
</dbReference>
<dbReference type="PANTHER" id="PTHR43783:SF1">
    <property type="entry name" value="UDP-N-ACETYLGLUCOSAMINE 1-CARBOXYVINYLTRANSFERASE"/>
    <property type="match status" value="1"/>
</dbReference>
<dbReference type="Pfam" id="PF00275">
    <property type="entry name" value="EPSP_synthase"/>
    <property type="match status" value="1"/>
</dbReference>
<evidence type="ECO:0000256" key="8">
    <source>
        <dbReference type="ARBA" id="ARBA00023306"/>
    </source>
</evidence>
<evidence type="ECO:0000256" key="4">
    <source>
        <dbReference type="ARBA" id="ARBA00022618"/>
    </source>
</evidence>
<evidence type="ECO:0000256" key="11">
    <source>
        <dbReference type="ARBA" id="ARBA00047527"/>
    </source>
</evidence>
<keyword evidence="8 12" id="KW-0131">Cell cycle</keyword>
<dbReference type="PANTHER" id="PTHR43783">
    <property type="entry name" value="UDP-N-ACETYLGLUCOSAMINE 1-CARBOXYVINYLTRANSFERASE"/>
    <property type="match status" value="1"/>
</dbReference>
<dbReference type="GO" id="GO:0009252">
    <property type="term" value="P:peptidoglycan biosynthetic process"/>
    <property type="evidence" value="ECO:0007669"/>
    <property type="project" value="UniProtKB-UniRule"/>
</dbReference>
<feature type="domain" description="Enolpyruvate transferase" evidence="13">
    <location>
        <begin position="7"/>
        <end position="404"/>
    </location>
</feature>
<name>A0AA96GDG6_9BACT</name>
<dbReference type="InterPro" id="IPR050068">
    <property type="entry name" value="MurA_subfamily"/>
</dbReference>
<keyword evidence="4 12" id="KW-0132">Cell division</keyword>
<dbReference type="InterPro" id="IPR036968">
    <property type="entry name" value="Enolpyruvate_Tfrase_sf"/>
</dbReference>
<dbReference type="KEGG" id="nall:PP769_07465"/>
<dbReference type="Proteomes" id="UP001302719">
    <property type="component" value="Chromosome"/>
</dbReference>
<evidence type="ECO:0000313" key="15">
    <source>
        <dbReference type="Proteomes" id="UP001302719"/>
    </source>
</evidence>
<dbReference type="GO" id="GO:0071555">
    <property type="term" value="P:cell wall organization"/>
    <property type="evidence" value="ECO:0007669"/>
    <property type="project" value="UniProtKB-KW"/>
</dbReference>
<dbReference type="GO" id="GO:0008360">
    <property type="term" value="P:regulation of cell shape"/>
    <property type="evidence" value="ECO:0007669"/>
    <property type="project" value="UniProtKB-KW"/>
</dbReference>
<keyword evidence="9 12" id="KW-0961">Cell wall biogenesis/degradation</keyword>
<evidence type="ECO:0000256" key="9">
    <source>
        <dbReference type="ARBA" id="ARBA00023316"/>
    </source>
</evidence>
<comment type="subcellular location">
    <subcellularLocation>
        <location evidence="1 12">Cytoplasm</location>
    </subcellularLocation>
</comment>
<evidence type="ECO:0000256" key="3">
    <source>
        <dbReference type="ARBA" id="ARBA00022490"/>
    </source>
</evidence>
<comment type="similarity">
    <text evidence="10 12">Belongs to the EPSP synthase family. MurA subfamily.</text>
</comment>
<feature type="active site" description="Proton donor" evidence="12">
    <location>
        <position position="116"/>
    </location>
</feature>
<dbReference type="CDD" id="cd01555">
    <property type="entry name" value="UdpNAET"/>
    <property type="match status" value="1"/>
</dbReference>
<dbReference type="NCBIfam" id="TIGR01072">
    <property type="entry name" value="murA"/>
    <property type="match status" value="1"/>
</dbReference>
<dbReference type="InterPro" id="IPR005750">
    <property type="entry name" value="UDP_GlcNAc_COvinyl_MurA"/>
</dbReference>
<dbReference type="RefSeq" id="WP_312646363.1">
    <property type="nucleotide sequence ID" value="NZ_CP116967.1"/>
</dbReference>
<dbReference type="GO" id="GO:0019277">
    <property type="term" value="P:UDP-N-acetylgalactosamine biosynthetic process"/>
    <property type="evidence" value="ECO:0007669"/>
    <property type="project" value="InterPro"/>
</dbReference>
<proteinExistence type="inferred from homology"/>
<reference evidence="14 15" key="1">
    <citation type="submission" date="2023-01" db="EMBL/GenBank/DDBJ databases">
        <title>Cultivation and genomic characterization of new, ubiquitous marine nitrite-oxidizing bacteria from the Nitrospirales.</title>
        <authorList>
            <person name="Mueller A.J."/>
            <person name="Daebeler A."/>
            <person name="Herbold C.W."/>
            <person name="Kirkegaard R.H."/>
            <person name="Daims H."/>
        </authorList>
    </citation>
    <scope>NUCLEOTIDE SEQUENCE [LARGE SCALE GENOMIC DNA]</scope>
    <source>
        <strain evidence="14 15">VA</strain>
    </source>
</reference>
<dbReference type="GO" id="GO:0005737">
    <property type="term" value="C:cytoplasm"/>
    <property type="evidence" value="ECO:0007669"/>
    <property type="project" value="UniProtKB-SubCell"/>
</dbReference>
<gene>
    <name evidence="12 14" type="primary">murA</name>
    <name evidence="14" type="ORF">PP769_07465</name>
</gene>
<dbReference type="EC" id="2.5.1.7" evidence="12"/>
<dbReference type="InterPro" id="IPR013792">
    <property type="entry name" value="RNA3'P_cycl/enolpyr_Trfase_a/b"/>
</dbReference>
<sequence length="419" mass="44283">MDQIRITGGLPLKGSVEIGGAKNAALPILAATLLGGGECVIDHVPHVRDVMTMGKLLALLGVTVQEEGARVRLDAGQVHSIEAPYDLVKTMRASILALGPLLARLGEAKVSLPGGCAIGTRPVNLHLKGLEMMGAEIQVEHGYIHAKAGRLKGARIDLDFPTVTGTENLIMAACLAQGTTSLHNVAREPEITDLCAFLTKRGAKIHGMGTDTITIEGVKELHGAGHWVIPDRVEAGTYLMAGAITGGDVMVKGCVSDHLGSVLKKVQEMGAELTESHDGVRIRRPGPLKAVEIKTLPYPGFPTDLQAQMMALMSVAEGVSVISETIFEGRFLHVPELHRMGASIEIDGPHAVVKGVPLLTGAPVMASDLRASAGLVLAGLAADGETIVSRVYHLDRGYERLEEKFQALGARIVRVREVA</sequence>
<keyword evidence="12" id="KW-0670">Pyruvate</keyword>
<dbReference type="EMBL" id="CP116967">
    <property type="protein sequence ID" value="WNM59586.1"/>
    <property type="molecule type" value="Genomic_DNA"/>
</dbReference>
<protein>
    <recommendedName>
        <fullName evidence="12">UDP-N-acetylglucosamine 1-carboxyvinyltransferase</fullName>
        <ecNumber evidence="12">2.5.1.7</ecNumber>
    </recommendedName>
    <alternativeName>
        <fullName evidence="12">Enoylpyruvate transferase</fullName>
    </alternativeName>
    <alternativeName>
        <fullName evidence="12">UDP-N-acetylglucosamine enolpyruvyl transferase</fullName>
        <shortName evidence="12">EPT</shortName>
    </alternativeName>
</protein>
<keyword evidence="7 12" id="KW-0573">Peptidoglycan synthesis</keyword>
<feature type="binding site" evidence="12">
    <location>
        <begin position="22"/>
        <end position="23"/>
    </location>
    <ligand>
        <name>phosphoenolpyruvate</name>
        <dbReference type="ChEBI" id="CHEBI:58702"/>
    </ligand>
</feature>
<evidence type="ECO:0000256" key="12">
    <source>
        <dbReference type="HAMAP-Rule" id="MF_00111"/>
    </source>
</evidence>
<evidence type="ECO:0000256" key="10">
    <source>
        <dbReference type="ARBA" id="ARBA00038367"/>
    </source>
</evidence>
<dbReference type="GO" id="GO:0051301">
    <property type="term" value="P:cell division"/>
    <property type="evidence" value="ECO:0007669"/>
    <property type="project" value="UniProtKB-KW"/>
</dbReference>
<dbReference type="HAMAP" id="MF_00111">
    <property type="entry name" value="MurA"/>
    <property type="match status" value="1"/>
</dbReference>
<comment type="catalytic activity">
    <reaction evidence="11 12">
        <text>phosphoenolpyruvate + UDP-N-acetyl-alpha-D-glucosamine = UDP-N-acetyl-3-O-(1-carboxyvinyl)-alpha-D-glucosamine + phosphate</text>
        <dbReference type="Rhea" id="RHEA:18681"/>
        <dbReference type="ChEBI" id="CHEBI:43474"/>
        <dbReference type="ChEBI" id="CHEBI:57705"/>
        <dbReference type="ChEBI" id="CHEBI:58702"/>
        <dbReference type="ChEBI" id="CHEBI:68483"/>
        <dbReference type="EC" id="2.5.1.7"/>
    </reaction>
</comment>
<evidence type="ECO:0000256" key="7">
    <source>
        <dbReference type="ARBA" id="ARBA00022984"/>
    </source>
</evidence>
<evidence type="ECO:0000256" key="1">
    <source>
        <dbReference type="ARBA" id="ARBA00004496"/>
    </source>
</evidence>
<accession>A0AA96GDG6</accession>